<reference evidence="2 3" key="1">
    <citation type="submission" date="2019-07" db="EMBL/GenBank/DDBJ databases">
        <title>Whole genome shotgun sequence of Microvirga aerophila NBRC 106136.</title>
        <authorList>
            <person name="Hosoyama A."/>
            <person name="Uohara A."/>
            <person name="Ohji S."/>
            <person name="Ichikawa N."/>
        </authorList>
    </citation>
    <scope>NUCLEOTIDE SEQUENCE [LARGE SCALE GENOMIC DNA]</scope>
    <source>
        <strain evidence="2 3">NBRC 106136</strain>
    </source>
</reference>
<dbReference type="InterPro" id="IPR036977">
    <property type="entry name" value="DNA_primase_Znf_CHC2"/>
</dbReference>
<dbReference type="RefSeq" id="WP_308494314.1">
    <property type="nucleotide sequence ID" value="NZ_BJYU01000053.1"/>
</dbReference>
<evidence type="ECO:0008006" key="4">
    <source>
        <dbReference type="Google" id="ProtNLM"/>
    </source>
</evidence>
<dbReference type="GO" id="GO:0006260">
    <property type="term" value="P:DNA replication"/>
    <property type="evidence" value="ECO:0007669"/>
    <property type="project" value="InterPro"/>
</dbReference>
<evidence type="ECO:0000313" key="3">
    <source>
        <dbReference type="Proteomes" id="UP000321085"/>
    </source>
</evidence>
<keyword evidence="3" id="KW-1185">Reference proteome</keyword>
<sequence length="158" mass="17453">MSKRNYGRAEEFFATVAKAALAALPTLLKRWLPDGHREGSEWVALNPRRKDHARGSFKINLKTGRWADFATGDRGGDAISLLAYLRNVSQRDAAHDLSRDLGMPAPVKRTSGRTSRPRAGGRVLSPLIPLHTCTRGAAASRTMRGRSNCRWNSSRVCI</sequence>
<dbReference type="SUPFAM" id="SSF57783">
    <property type="entry name" value="Zinc beta-ribbon"/>
    <property type="match status" value="1"/>
</dbReference>
<evidence type="ECO:0000313" key="2">
    <source>
        <dbReference type="EMBL" id="GEO16003.1"/>
    </source>
</evidence>
<proteinExistence type="predicted"/>
<name>A0A512BVN6_9HYPH</name>
<dbReference type="GO" id="GO:0008270">
    <property type="term" value="F:zinc ion binding"/>
    <property type="evidence" value="ECO:0007669"/>
    <property type="project" value="InterPro"/>
</dbReference>
<feature type="region of interest" description="Disordered" evidence="1">
    <location>
        <begin position="100"/>
        <end position="121"/>
    </location>
</feature>
<dbReference type="EMBL" id="BJYU01000053">
    <property type="protein sequence ID" value="GEO16003.1"/>
    <property type="molecule type" value="Genomic_DNA"/>
</dbReference>
<protein>
    <recommendedName>
        <fullName evidence="4">Zinc finger CHC2-type domain-containing protein</fullName>
    </recommendedName>
</protein>
<organism evidence="2 3">
    <name type="scientific">Microvirga aerophila</name>
    <dbReference type="NCBI Taxonomy" id="670291"/>
    <lineage>
        <taxon>Bacteria</taxon>
        <taxon>Pseudomonadati</taxon>
        <taxon>Pseudomonadota</taxon>
        <taxon>Alphaproteobacteria</taxon>
        <taxon>Hyphomicrobiales</taxon>
        <taxon>Methylobacteriaceae</taxon>
        <taxon>Microvirga</taxon>
    </lineage>
</organism>
<accession>A0A512BVN6</accession>
<dbReference type="AlphaFoldDB" id="A0A512BVN6"/>
<gene>
    <name evidence="2" type="ORF">MAE02_36990</name>
</gene>
<evidence type="ECO:0000256" key="1">
    <source>
        <dbReference type="SAM" id="MobiDB-lite"/>
    </source>
</evidence>
<dbReference type="Gene3D" id="3.90.580.10">
    <property type="entry name" value="Zinc finger, CHC2-type domain"/>
    <property type="match status" value="1"/>
</dbReference>
<dbReference type="GO" id="GO:0003677">
    <property type="term" value="F:DNA binding"/>
    <property type="evidence" value="ECO:0007669"/>
    <property type="project" value="InterPro"/>
</dbReference>
<comment type="caution">
    <text evidence="2">The sequence shown here is derived from an EMBL/GenBank/DDBJ whole genome shotgun (WGS) entry which is preliminary data.</text>
</comment>
<dbReference type="Proteomes" id="UP000321085">
    <property type="component" value="Unassembled WGS sequence"/>
</dbReference>